<evidence type="ECO:0000313" key="1">
    <source>
        <dbReference type="EMBL" id="KAJ1675353.1"/>
    </source>
</evidence>
<evidence type="ECO:0000313" key="2">
    <source>
        <dbReference type="Proteomes" id="UP001145114"/>
    </source>
</evidence>
<comment type="caution">
    <text evidence="1">The sequence shown here is derived from an EMBL/GenBank/DDBJ whole genome shotgun (WGS) entry which is preliminary data.</text>
</comment>
<accession>A0ACC1HJP5</accession>
<dbReference type="EMBL" id="JAMZIH010005349">
    <property type="protein sequence ID" value="KAJ1675353.1"/>
    <property type="molecule type" value="Genomic_DNA"/>
</dbReference>
<gene>
    <name evidence="1" type="primary">ERC1_5</name>
    <name evidence="1" type="ORF">EV182_001439</name>
</gene>
<sequence length="557" mass="59619">MVHYRYSSPTTPKTHVVPAYRSPNSDDSTSASSSSLVNEYSWLLAPPQPQPSSLSKPSTFPASLHLSTPPDPLSIVVDGSCSGHPLPYNDSDRKSRLLQCGREVKHLVRTVAPLVSGGILQGLMPLIEVMTLGHLGKSQVAGMGLAHILIVFTGYPLLFGMVGALETLGSQAFTGGERPYLTGIYLQRALLIGSLGFGLILPLWFNSGRLLTAFLHSASDNLIVLEYASSYLRWYFPGFYCLYILSCSKQFLYAQGITFPVPFIKLAGCIVSAAAQWLLVINPSTSVGFVGVPLAMGVANVCMLALVWLYVFRINGSQCWGGWDLSLALCNWRQVLRLAIPGGLMTLGSSGANELVSVGAARLHTAELAAQAVLSSFLRISVIPNSCIGIVAANRMGNLLGSKSHDRARITVLATTFLAGCIALIGFLGLTAFSWVFAGLPDDDSNSTFITAAPYFSLVAFTSVCETFSTSMSGLLRGQGRQALAASVKLIAFYVVAAPIGYIMCFKCQLGLGGLWTGLIFGHGITAMVEGLCIALTNWDQEIAKCQRRVGRDTLVH</sequence>
<organism evidence="1 2">
    <name type="scientific">Spiromyces aspiralis</name>
    <dbReference type="NCBI Taxonomy" id="68401"/>
    <lineage>
        <taxon>Eukaryota</taxon>
        <taxon>Fungi</taxon>
        <taxon>Fungi incertae sedis</taxon>
        <taxon>Zoopagomycota</taxon>
        <taxon>Kickxellomycotina</taxon>
        <taxon>Kickxellomycetes</taxon>
        <taxon>Kickxellales</taxon>
        <taxon>Kickxellaceae</taxon>
        <taxon>Spiromyces</taxon>
    </lineage>
</organism>
<proteinExistence type="predicted"/>
<dbReference type="Proteomes" id="UP001145114">
    <property type="component" value="Unassembled WGS sequence"/>
</dbReference>
<name>A0ACC1HJP5_9FUNG</name>
<keyword evidence="2" id="KW-1185">Reference proteome</keyword>
<protein>
    <submittedName>
        <fullName evidence="1">Ethionine resistance protein</fullName>
    </submittedName>
</protein>
<reference evidence="1" key="1">
    <citation type="submission" date="2022-06" db="EMBL/GenBank/DDBJ databases">
        <title>Phylogenomic reconstructions and comparative analyses of Kickxellomycotina fungi.</title>
        <authorList>
            <person name="Reynolds N.K."/>
            <person name="Stajich J.E."/>
            <person name="Barry K."/>
            <person name="Grigoriev I.V."/>
            <person name="Crous P."/>
            <person name="Smith M.E."/>
        </authorList>
    </citation>
    <scope>NUCLEOTIDE SEQUENCE</scope>
    <source>
        <strain evidence="1">RSA 2271</strain>
    </source>
</reference>